<keyword evidence="3 6" id="KW-0812">Transmembrane</keyword>
<evidence type="ECO:0000313" key="7">
    <source>
        <dbReference type="EMBL" id="KAJ6215782.1"/>
    </source>
</evidence>
<proteinExistence type="predicted"/>
<sequence>MISLIGDYLLTLTGNRSMSNWQRYEIAFADSTIHGTIASLSWTMFIIVHAFSWNQFMFKHINIDRLWNIVTDIIICGMMATMIDLDHIVAAHSISIKVIKNITTLTRRPPLHNTTLMVSISTIFILVGLFTSKPKKNSIELNLWIVRFGYQLLIATLTHHIRDALRRGLNLWPLPSTSTIPLPLYFALLFLFPFIISMIIANQCFNYYYDQNYQQTTPYEYKLLPMNEIQDV</sequence>
<keyword evidence="5 6" id="KW-0472">Membrane</keyword>
<reference evidence="7" key="1">
    <citation type="submission" date="2022-12" db="EMBL/GenBank/DDBJ databases">
        <title>Genome assemblies of Blomia tropicalis.</title>
        <authorList>
            <person name="Cui Y."/>
        </authorList>
    </citation>
    <scope>NUCLEOTIDE SEQUENCE</scope>
    <source>
        <tissue evidence="7">Adult mites</tissue>
    </source>
</reference>
<evidence type="ECO:0000256" key="1">
    <source>
        <dbReference type="ARBA" id="ARBA00004141"/>
    </source>
</evidence>
<organism evidence="7 8">
    <name type="scientific">Blomia tropicalis</name>
    <name type="common">Mite</name>
    <dbReference type="NCBI Taxonomy" id="40697"/>
    <lineage>
        <taxon>Eukaryota</taxon>
        <taxon>Metazoa</taxon>
        <taxon>Ecdysozoa</taxon>
        <taxon>Arthropoda</taxon>
        <taxon>Chelicerata</taxon>
        <taxon>Arachnida</taxon>
        <taxon>Acari</taxon>
        <taxon>Acariformes</taxon>
        <taxon>Sarcoptiformes</taxon>
        <taxon>Astigmata</taxon>
        <taxon>Glycyphagoidea</taxon>
        <taxon>Echimyopodidae</taxon>
        <taxon>Blomia</taxon>
    </lineage>
</organism>
<evidence type="ECO:0000256" key="4">
    <source>
        <dbReference type="ARBA" id="ARBA00022989"/>
    </source>
</evidence>
<protein>
    <recommendedName>
        <fullName evidence="2">Transmembrane protein 267</fullName>
    </recommendedName>
</protein>
<comment type="subcellular location">
    <subcellularLocation>
        <location evidence="1">Membrane</location>
        <topology evidence="1">Multi-pass membrane protein</topology>
    </subcellularLocation>
</comment>
<dbReference type="AlphaFoldDB" id="A0A9Q0LYW7"/>
<dbReference type="InterPro" id="IPR026572">
    <property type="entry name" value="TMEM267"/>
</dbReference>
<feature type="transmembrane region" description="Helical" evidence="6">
    <location>
        <begin position="114"/>
        <end position="132"/>
    </location>
</feature>
<feature type="transmembrane region" description="Helical" evidence="6">
    <location>
        <begin position="144"/>
        <end position="162"/>
    </location>
</feature>
<keyword evidence="8" id="KW-1185">Reference proteome</keyword>
<comment type="caution">
    <text evidence="7">The sequence shown here is derived from an EMBL/GenBank/DDBJ whole genome shotgun (WGS) entry which is preliminary data.</text>
</comment>
<accession>A0A9Q0LYW7</accession>
<dbReference type="PANTHER" id="PTHR13628">
    <property type="entry name" value="TRANSMEMBRANE PROTEIN 267"/>
    <property type="match status" value="1"/>
</dbReference>
<evidence type="ECO:0000256" key="3">
    <source>
        <dbReference type="ARBA" id="ARBA00022692"/>
    </source>
</evidence>
<evidence type="ECO:0000256" key="5">
    <source>
        <dbReference type="ARBA" id="ARBA00023136"/>
    </source>
</evidence>
<feature type="transmembrane region" description="Helical" evidence="6">
    <location>
        <begin position="66"/>
        <end position="83"/>
    </location>
</feature>
<evidence type="ECO:0000313" key="8">
    <source>
        <dbReference type="Proteomes" id="UP001142055"/>
    </source>
</evidence>
<dbReference type="OMA" id="FYICTAC"/>
<dbReference type="GO" id="GO:0016020">
    <property type="term" value="C:membrane"/>
    <property type="evidence" value="ECO:0007669"/>
    <property type="project" value="UniProtKB-SubCell"/>
</dbReference>
<evidence type="ECO:0000256" key="2">
    <source>
        <dbReference type="ARBA" id="ARBA00013977"/>
    </source>
</evidence>
<dbReference type="PANTHER" id="PTHR13628:SF1">
    <property type="entry name" value="TRANSMEMBRANE PROTEIN 267"/>
    <property type="match status" value="1"/>
</dbReference>
<dbReference type="Proteomes" id="UP001142055">
    <property type="component" value="Chromosome 4"/>
</dbReference>
<feature type="transmembrane region" description="Helical" evidence="6">
    <location>
        <begin position="33"/>
        <end position="54"/>
    </location>
</feature>
<feature type="transmembrane region" description="Helical" evidence="6">
    <location>
        <begin position="182"/>
        <end position="201"/>
    </location>
</feature>
<name>A0A9Q0LYW7_BLOTA</name>
<keyword evidence="4 6" id="KW-1133">Transmembrane helix</keyword>
<dbReference type="EMBL" id="JAPWDV010000004">
    <property type="protein sequence ID" value="KAJ6215782.1"/>
    <property type="molecule type" value="Genomic_DNA"/>
</dbReference>
<gene>
    <name evidence="7" type="ORF">RDWZM_010282</name>
</gene>
<evidence type="ECO:0000256" key="6">
    <source>
        <dbReference type="SAM" id="Phobius"/>
    </source>
</evidence>